<sequence>MIGVGDYPHAKPTKGQLKELRDVTDLPSAADSAKFVCEWLKLNTSRLAAPLASIEVLISDPTNLGAAGNRFQWSPGKPVARASEANIIKAGGAWWNRLSVRPGDTALFYCCGHGAMYATQPVLFLEDLNRSAANPWSHLGLGSLAQSLRRNPDIGSAFLFADACGEFLSKFELGLALECRFFPPPLPFRAPRNNVALICAASETSFAYDGENLISADFGLAAGNEVRFGRFTQVLIKALGGASARRVENQWTVDPTSLLVDLHKIRRIFFDRWVERSFEHTAYVMPNDVYPIATFNGNFELPIVIITDPVERMRDCDLYVSEQENLDLPWLRNRAAGDEGAWLVTVPATRRSLYAIAQREGQKYSTVFTPEPLLKQLVGVQ</sequence>
<dbReference type="EMBL" id="CP157963">
    <property type="protein sequence ID" value="XBT97680.1"/>
    <property type="molecule type" value="Genomic_DNA"/>
</dbReference>
<proteinExistence type="predicted"/>
<dbReference type="AlphaFoldDB" id="A0AAU7S5B7"/>
<keyword evidence="1" id="KW-0614">Plasmid</keyword>
<protein>
    <submittedName>
        <fullName evidence="1">Uncharacterized protein</fullName>
    </submittedName>
</protein>
<dbReference type="RefSeq" id="WP_349962880.1">
    <property type="nucleotide sequence ID" value="NZ_CP157963.1"/>
</dbReference>
<name>A0AAU7S5B7_9HYPH</name>
<geneLocation type="plasmid" evidence="1">
    <name>unnamed3</name>
</geneLocation>
<evidence type="ECO:0000313" key="1">
    <source>
        <dbReference type="EMBL" id="XBT97680.1"/>
    </source>
</evidence>
<accession>A0AAU7S5B7</accession>
<gene>
    <name evidence="1" type="ORF">ABM479_33745</name>
</gene>
<reference evidence="1" key="1">
    <citation type="submission" date="2024-06" db="EMBL/GenBank/DDBJ databases">
        <authorList>
            <person name="Li T."/>
            <person name="Gao R."/>
        </authorList>
    </citation>
    <scope>NUCLEOTIDE SEQUENCE</scope>
    <source>
        <strain evidence="1">ZPR3</strain>
        <plasmid evidence="1">unnamed3</plasmid>
    </source>
</reference>
<organism evidence="1">
    <name type="scientific">Rhizobium sp. ZPR3</name>
    <dbReference type="NCBI Taxonomy" id="3158967"/>
    <lineage>
        <taxon>Bacteria</taxon>
        <taxon>Pseudomonadati</taxon>
        <taxon>Pseudomonadota</taxon>
        <taxon>Alphaproteobacteria</taxon>
        <taxon>Hyphomicrobiales</taxon>
        <taxon>Rhizobiaceae</taxon>
        <taxon>Rhizobium/Agrobacterium group</taxon>
        <taxon>Rhizobium</taxon>
    </lineage>
</organism>